<name>A0ABS8W634_9GAMM</name>
<organism evidence="1 2">
    <name type="scientific">Motilimonas cestriensis</name>
    <dbReference type="NCBI Taxonomy" id="2742685"/>
    <lineage>
        <taxon>Bacteria</taxon>
        <taxon>Pseudomonadati</taxon>
        <taxon>Pseudomonadota</taxon>
        <taxon>Gammaproteobacteria</taxon>
        <taxon>Alteromonadales</taxon>
        <taxon>Alteromonadales genera incertae sedis</taxon>
        <taxon>Motilimonas</taxon>
    </lineage>
</organism>
<gene>
    <name evidence="1" type="ORF">K6Y31_06385</name>
</gene>
<sequence>MNTLNDATSTQLSGLIKLGFGVTACYSGRCGTVFEVRDVPEQFLTPPMPPAVTENKDGKTRTVYPFKYNGSTVLWCPESAPVTPANAV</sequence>
<protein>
    <submittedName>
        <fullName evidence="1">Uncharacterized protein</fullName>
    </submittedName>
</protein>
<reference evidence="1 2" key="1">
    <citation type="journal article" date="2022" name="Environ. Microbiol. Rep.">
        <title>Eco-phylogenetic analyses reveal divergent evolution of vitamin B12 metabolism in the marine bacterial family 'Psychromonadaceae'.</title>
        <authorList>
            <person name="Jin X."/>
            <person name="Yang Y."/>
            <person name="Cao H."/>
            <person name="Gao B."/>
            <person name="Zhao Z."/>
        </authorList>
    </citation>
    <scope>NUCLEOTIDE SEQUENCE [LARGE SCALE GENOMIC DNA]</scope>
    <source>
        <strain evidence="1 2">MKS20</strain>
    </source>
</reference>
<keyword evidence="2" id="KW-1185">Reference proteome</keyword>
<dbReference type="RefSeq" id="WP_233051976.1">
    <property type="nucleotide sequence ID" value="NZ_JAIMJA010000005.1"/>
</dbReference>
<accession>A0ABS8W634</accession>
<comment type="caution">
    <text evidence="1">The sequence shown here is derived from an EMBL/GenBank/DDBJ whole genome shotgun (WGS) entry which is preliminary data.</text>
</comment>
<dbReference type="EMBL" id="JAIMJA010000005">
    <property type="protein sequence ID" value="MCE2594436.1"/>
    <property type="molecule type" value="Genomic_DNA"/>
</dbReference>
<evidence type="ECO:0000313" key="1">
    <source>
        <dbReference type="EMBL" id="MCE2594436.1"/>
    </source>
</evidence>
<dbReference type="Proteomes" id="UP001201273">
    <property type="component" value="Unassembled WGS sequence"/>
</dbReference>
<evidence type="ECO:0000313" key="2">
    <source>
        <dbReference type="Proteomes" id="UP001201273"/>
    </source>
</evidence>
<proteinExistence type="predicted"/>